<accession>A0AAW2FPN8</accession>
<evidence type="ECO:0000256" key="8">
    <source>
        <dbReference type="ARBA" id="ARBA00022723"/>
    </source>
</evidence>
<dbReference type="InterPro" id="IPR037013">
    <property type="entry name" value="GSH-S_sub-bd_sf"/>
</dbReference>
<keyword evidence="6 13" id="KW-0436">Ligase</keyword>
<evidence type="ECO:0000256" key="12">
    <source>
        <dbReference type="ARBA" id="ARBA00048871"/>
    </source>
</evidence>
<keyword evidence="10 13" id="KW-0067">ATP-binding</keyword>
<evidence type="ECO:0000256" key="2">
    <source>
        <dbReference type="ARBA" id="ARBA00010385"/>
    </source>
</evidence>
<keyword evidence="18" id="KW-1185">Reference proteome</keyword>
<evidence type="ECO:0000256" key="9">
    <source>
        <dbReference type="ARBA" id="ARBA00022741"/>
    </source>
</evidence>
<evidence type="ECO:0000313" key="18">
    <source>
        <dbReference type="Proteomes" id="UP001430953"/>
    </source>
</evidence>
<dbReference type="NCBIfam" id="TIGR01986">
    <property type="entry name" value="glut_syn_euk"/>
    <property type="match status" value="1"/>
</dbReference>
<dbReference type="Gene3D" id="3.30.1490.50">
    <property type="match status" value="1"/>
</dbReference>
<dbReference type="Pfam" id="PF03199">
    <property type="entry name" value="GSH_synthase"/>
    <property type="match status" value="1"/>
</dbReference>
<feature type="binding site" evidence="14">
    <location>
        <position position="144"/>
    </location>
    <ligand>
        <name>ATP</name>
        <dbReference type="ChEBI" id="CHEBI:30616"/>
    </ligand>
</feature>
<dbReference type="EMBL" id="JADYXP020000009">
    <property type="protein sequence ID" value="KAL0116726.1"/>
    <property type="molecule type" value="Genomic_DNA"/>
</dbReference>
<feature type="binding site" evidence="15">
    <location>
        <position position="146"/>
    </location>
    <ligand>
        <name>Mg(2+)</name>
        <dbReference type="ChEBI" id="CHEBI:18420"/>
    </ligand>
</feature>
<comment type="cofactor">
    <cofactor evidence="13 15">
        <name>Mg(2+)</name>
        <dbReference type="ChEBI" id="CHEBI:18420"/>
    </cofactor>
    <text evidence="13 15">Binds 1 Mg(2+) ion per subunit.</text>
</comment>
<evidence type="ECO:0000256" key="4">
    <source>
        <dbReference type="ARBA" id="ARBA00012214"/>
    </source>
</evidence>
<evidence type="ECO:0000256" key="15">
    <source>
        <dbReference type="PIRSR" id="PIRSR001558-2"/>
    </source>
</evidence>
<feature type="binding site" evidence="14">
    <location>
        <position position="460"/>
    </location>
    <ligand>
        <name>ATP</name>
        <dbReference type="ChEBI" id="CHEBI:30616"/>
    </ligand>
</feature>
<dbReference type="SUPFAM" id="SSF56059">
    <property type="entry name" value="Glutathione synthetase ATP-binding domain-like"/>
    <property type="match status" value="1"/>
</dbReference>
<feature type="binding site" evidence="14">
    <location>
        <position position="379"/>
    </location>
    <ligand>
        <name>ATP</name>
        <dbReference type="ChEBI" id="CHEBI:30616"/>
    </ligand>
</feature>
<dbReference type="Proteomes" id="UP001430953">
    <property type="component" value="Unassembled WGS sequence"/>
</dbReference>
<dbReference type="Gene3D" id="3.40.50.1760">
    <property type="entry name" value="Glutathione synthase, substrate-binding domain superfamily, eukaryotic"/>
    <property type="match status" value="1"/>
</dbReference>
<feature type="domain" description="Glutathione synthase substrate-binding" evidence="16">
    <location>
        <begin position="205"/>
        <end position="307"/>
    </location>
</feature>
<evidence type="ECO:0000256" key="3">
    <source>
        <dbReference type="ARBA" id="ARBA00011738"/>
    </source>
</evidence>
<feature type="binding site" evidence="14">
    <location>
        <begin position="368"/>
        <end position="377"/>
    </location>
    <ligand>
        <name>ATP</name>
        <dbReference type="ChEBI" id="CHEBI:30616"/>
    </ligand>
</feature>
<reference evidence="17 18" key="1">
    <citation type="submission" date="2023-03" db="EMBL/GenBank/DDBJ databases">
        <title>High recombination rates correlate with genetic variation in Cardiocondyla obscurior ants.</title>
        <authorList>
            <person name="Errbii M."/>
        </authorList>
    </citation>
    <scope>NUCLEOTIDE SEQUENCE [LARGE SCALE GENOMIC DNA]</scope>
    <source>
        <strain evidence="17">Alpha-2009</strain>
        <tissue evidence="17">Whole body</tissue>
    </source>
</reference>
<gene>
    <name evidence="17" type="ORF">PUN28_009972</name>
</gene>
<dbReference type="PIRSF" id="PIRSF001558">
    <property type="entry name" value="GSHase"/>
    <property type="match status" value="1"/>
</dbReference>
<feature type="binding site" evidence="14">
    <location>
        <position position="221"/>
    </location>
    <ligand>
        <name>substrate</name>
    </ligand>
</feature>
<proteinExistence type="inferred from homology"/>
<dbReference type="GO" id="GO:0004363">
    <property type="term" value="F:glutathione synthase activity"/>
    <property type="evidence" value="ECO:0007669"/>
    <property type="project" value="UniProtKB-UniRule"/>
</dbReference>
<feature type="binding site" evidence="14">
    <location>
        <position position="128"/>
    </location>
    <ligand>
        <name>substrate</name>
    </ligand>
</feature>
<dbReference type="GO" id="GO:0005524">
    <property type="term" value="F:ATP binding"/>
    <property type="evidence" value="ECO:0007669"/>
    <property type="project" value="UniProtKB-UniRule"/>
</dbReference>
<keyword evidence="8 13" id="KW-0479">Metal-binding</keyword>
<evidence type="ECO:0000256" key="5">
    <source>
        <dbReference type="ARBA" id="ARBA00020821"/>
    </source>
</evidence>
<evidence type="ECO:0000256" key="6">
    <source>
        <dbReference type="ARBA" id="ARBA00022598"/>
    </source>
</evidence>
<dbReference type="AlphaFoldDB" id="A0AAW2FPN8"/>
<dbReference type="Pfam" id="PF03917">
    <property type="entry name" value="GSH_synth_ATP"/>
    <property type="match status" value="1"/>
</dbReference>
<dbReference type="EC" id="6.3.2.3" evidence="4 13"/>
<dbReference type="InterPro" id="IPR016185">
    <property type="entry name" value="PreATP-grasp_dom_sf"/>
</dbReference>
<evidence type="ECO:0000256" key="10">
    <source>
        <dbReference type="ARBA" id="ARBA00022840"/>
    </source>
</evidence>
<dbReference type="Gene3D" id="3.30.470.20">
    <property type="entry name" value="ATP-grasp fold, B domain"/>
    <property type="match status" value="1"/>
</dbReference>
<feature type="binding site" evidence="15">
    <location>
        <position position="144"/>
    </location>
    <ligand>
        <name>Mg(2+)</name>
        <dbReference type="ChEBI" id="CHEBI:18420"/>
    </ligand>
</feature>
<keyword evidence="9 13" id="KW-0547">Nucleotide-binding</keyword>
<dbReference type="PANTHER" id="PTHR11130">
    <property type="entry name" value="GLUTATHIONE SYNTHETASE"/>
    <property type="match status" value="1"/>
</dbReference>
<dbReference type="Gene3D" id="3.30.1490.80">
    <property type="match status" value="1"/>
</dbReference>
<dbReference type="InterPro" id="IPR014042">
    <property type="entry name" value="Glutathione_synthase_a-hlx"/>
</dbReference>
<feature type="binding site" evidence="14">
    <location>
        <position position="466"/>
    </location>
    <ligand>
        <name>ATP</name>
        <dbReference type="ChEBI" id="CHEBI:30616"/>
    </ligand>
</feature>
<feature type="binding site" evidence="14">
    <location>
        <position position="310"/>
    </location>
    <ligand>
        <name>ATP</name>
        <dbReference type="ChEBI" id="CHEBI:30616"/>
    </ligand>
</feature>
<name>A0AAW2FPN8_9HYME</name>
<feature type="binding site" evidence="14">
    <location>
        <position position="433"/>
    </location>
    <ligand>
        <name>ATP</name>
        <dbReference type="ChEBI" id="CHEBI:30616"/>
    </ligand>
</feature>
<dbReference type="GO" id="GO:0000287">
    <property type="term" value="F:magnesium ion binding"/>
    <property type="evidence" value="ECO:0007669"/>
    <property type="project" value="UniProtKB-UniRule"/>
</dbReference>
<evidence type="ECO:0000256" key="13">
    <source>
        <dbReference type="PIRNR" id="PIRNR001558"/>
    </source>
</evidence>
<protein>
    <recommendedName>
        <fullName evidence="5 13">Glutathione synthetase</fullName>
        <shortName evidence="13">GSH-S</shortName>
        <ecNumber evidence="4 13">6.3.2.3</ecNumber>
    </recommendedName>
</protein>
<dbReference type="Gene3D" id="1.10.1080.10">
    <property type="entry name" value="Glutathione Synthetase, Chain A, domain 3"/>
    <property type="match status" value="1"/>
</dbReference>
<comment type="catalytic activity">
    <reaction evidence="12">
        <text>gamma-L-glutamyl-L-cysteine + glycine + ATP = glutathione + ADP + phosphate + H(+)</text>
        <dbReference type="Rhea" id="RHEA:13557"/>
        <dbReference type="ChEBI" id="CHEBI:15378"/>
        <dbReference type="ChEBI" id="CHEBI:30616"/>
        <dbReference type="ChEBI" id="CHEBI:43474"/>
        <dbReference type="ChEBI" id="CHEBI:57305"/>
        <dbReference type="ChEBI" id="CHEBI:57925"/>
        <dbReference type="ChEBI" id="CHEBI:58173"/>
        <dbReference type="ChEBI" id="CHEBI:456216"/>
        <dbReference type="EC" id="6.3.2.3"/>
    </reaction>
    <physiologicalReaction direction="left-to-right" evidence="12">
        <dbReference type="Rhea" id="RHEA:13558"/>
    </physiologicalReaction>
</comment>
<comment type="pathway">
    <text evidence="1 13">Sulfur metabolism; glutathione biosynthesis; glutathione from L-cysteine and L-glutamate: step 2/2.</text>
</comment>
<evidence type="ECO:0000256" key="11">
    <source>
        <dbReference type="ARBA" id="ARBA00022842"/>
    </source>
</evidence>
<dbReference type="GO" id="GO:0005829">
    <property type="term" value="C:cytosol"/>
    <property type="evidence" value="ECO:0007669"/>
    <property type="project" value="TreeGrafter"/>
</dbReference>
<comment type="similarity">
    <text evidence="2 13">Belongs to the eukaryotic GSH synthase family.</text>
</comment>
<sequence>MDLSQLEPCVELPLSEEQLAECVDKAKDWALIHGISMRSAEHYNKNQVQVLPFTLLPSSFPRASFVAVKNIQTILNELIHKVAHDKEFLTSSLKSTIEADPFTAKLFHIYEVVHEKGFTQKVNLGLFRSDYLLHEDGSKIKQVELNTIATSFAALATITSEYHRYILAELGGRQKASEQLPENNAFIGFCKGLIFAWEFYNNPEAIILFVVEDVTSNISDQRLFEFKIRQLCPKIKIIRRSLTSLASEGIKLGPNKELIVSNMVVAVVYYRSGYELEAYPTEKEWDVRLLIECSNAIKCPSVQYHLAGTKKVQQSLAQPNVLKKFLKNDKYVTKVLSIFTGLYTLDFNDDGERAVKMGIKAPNKFVLKPQREGGGNNIYNEDVGTWLKSKKKSQERTAWILMDRIYPPLQKNYLIRATEESLKDIGLSDVITELGIYGVIVGDSNKILLNEQVGHILRTKSSREDEGGIVAGVGALDSPFLTS</sequence>
<feature type="binding site" evidence="14">
    <location>
        <position position="458"/>
    </location>
    <ligand>
        <name>ATP</name>
        <dbReference type="ChEBI" id="CHEBI:30616"/>
    </ligand>
</feature>
<evidence type="ECO:0000256" key="1">
    <source>
        <dbReference type="ARBA" id="ARBA00004965"/>
    </source>
</evidence>
<keyword evidence="11 13" id="KW-0460">Magnesium</keyword>
<dbReference type="SUPFAM" id="SSF52440">
    <property type="entry name" value="PreATP-grasp domain"/>
    <property type="match status" value="1"/>
</dbReference>
<comment type="caution">
    <text evidence="17">The sequence shown here is derived from an EMBL/GenBank/DDBJ whole genome shotgun (WGS) entry which is preliminary data.</text>
</comment>
<dbReference type="InterPro" id="IPR014049">
    <property type="entry name" value="Glutathione_synthase_N_euk"/>
</dbReference>
<evidence type="ECO:0000259" key="16">
    <source>
        <dbReference type="Pfam" id="PF03199"/>
    </source>
</evidence>
<dbReference type="InterPro" id="IPR014709">
    <property type="entry name" value="Glutathione_synthase_C_euk"/>
</dbReference>
<dbReference type="FunFam" id="3.30.1490.50:FF:000001">
    <property type="entry name" value="Glutathione synthetase"/>
    <property type="match status" value="1"/>
</dbReference>
<keyword evidence="7 13" id="KW-0317">Glutathione biosynthesis</keyword>
<comment type="subunit">
    <text evidence="3">Homodimer.</text>
</comment>
<feature type="binding site" evidence="15">
    <location>
        <position position="372"/>
    </location>
    <ligand>
        <name>Mg(2+)</name>
        <dbReference type="ChEBI" id="CHEBI:18420"/>
    </ligand>
</feature>
<evidence type="ECO:0000256" key="7">
    <source>
        <dbReference type="ARBA" id="ARBA00022684"/>
    </source>
</evidence>
<dbReference type="PANTHER" id="PTHR11130:SF0">
    <property type="entry name" value="GLUTATHIONE SYNTHETASE"/>
    <property type="match status" value="1"/>
</dbReference>
<organism evidence="17 18">
    <name type="scientific">Cardiocondyla obscurior</name>
    <dbReference type="NCBI Taxonomy" id="286306"/>
    <lineage>
        <taxon>Eukaryota</taxon>
        <taxon>Metazoa</taxon>
        <taxon>Ecdysozoa</taxon>
        <taxon>Arthropoda</taxon>
        <taxon>Hexapoda</taxon>
        <taxon>Insecta</taxon>
        <taxon>Pterygota</taxon>
        <taxon>Neoptera</taxon>
        <taxon>Endopterygota</taxon>
        <taxon>Hymenoptera</taxon>
        <taxon>Apocrita</taxon>
        <taxon>Aculeata</taxon>
        <taxon>Formicoidea</taxon>
        <taxon>Formicidae</taxon>
        <taxon>Myrmicinae</taxon>
        <taxon>Cardiocondyla</taxon>
    </lineage>
</organism>
<dbReference type="GO" id="GO:0043295">
    <property type="term" value="F:glutathione binding"/>
    <property type="evidence" value="ECO:0007669"/>
    <property type="project" value="UniProtKB-UniRule"/>
</dbReference>
<feature type="binding site" evidence="14">
    <location>
        <begin position="402"/>
        <end position="405"/>
    </location>
    <ligand>
        <name>ATP</name>
        <dbReference type="ChEBI" id="CHEBI:30616"/>
    </ligand>
</feature>
<dbReference type="InterPro" id="IPR004887">
    <property type="entry name" value="GSH_synth_subst-bd"/>
</dbReference>
<evidence type="ECO:0000256" key="14">
    <source>
        <dbReference type="PIRSR" id="PIRSR001558-1"/>
    </source>
</evidence>
<dbReference type="InterPro" id="IPR005615">
    <property type="entry name" value="Glutathione_synthase"/>
</dbReference>
<evidence type="ECO:0000313" key="17">
    <source>
        <dbReference type="EMBL" id="KAL0116726.1"/>
    </source>
</evidence>